<dbReference type="PANTHER" id="PTHR31286">
    <property type="entry name" value="GLYCINE-RICH CELL WALL STRUCTURAL PROTEIN 1.8-LIKE"/>
    <property type="match status" value="1"/>
</dbReference>
<reference evidence="2" key="2">
    <citation type="journal article" date="2024" name="Plant">
        <title>Genomic evolution and insights into agronomic trait innovations of Sesamum species.</title>
        <authorList>
            <person name="Miao H."/>
            <person name="Wang L."/>
            <person name="Qu L."/>
            <person name="Liu H."/>
            <person name="Sun Y."/>
            <person name="Le M."/>
            <person name="Wang Q."/>
            <person name="Wei S."/>
            <person name="Zheng Y."/>
            <person name="Lin W."/>
            <person name="Duan Y."/>
            <person name="Cao H."/>
            <person name="Xiong S."/>
            <person name="Wang X."/>
            <person name="Wei L."/>
            <person name="Li C."/>
            <person name="Ma Q."/>
            <person name="Ju M."/>
            <person name="Zhao R."/>
            <person name="Li G."/>
            <person name="Mu C."/>
            <person name="Tian Q."/>
            <person name="Mei H."/>
            <person name="Zhang T."/>
            <person name="Gao T."/>
            <person name="Zhang H."/>
        </authorList>
    </citation>
    <scope>NUCLEOTIDE SEQUENCE</scope>
    <source>
        <strain evidence="2">G02</strain>
    </source>
</reference>
<sequence>MTKTKKTKPSAKPASPSTKAFDQHSSTSPVKPPTAGKTSNAPVLIKATTTDQPAIAILPTKKTAKSTDATEVNSMDFHDFIFDIESRPLWLQKSATDWRRHCRPKPKQQPILSFKRTISVLPLFWPPYHRYRLTVGIRMHWQDRIKIGQPHGMDSLTMKMERVTYACILVEVDAFKKLVDQVEFILSNGVVRKQPELYEFTPKFCMVCNRFGHLRDSCRGHMPTVVAVTTPTATVRPVVPKKT</sequence>
<accession>A0AAW2VTV5</accession>
<dbReference type="PANTHER" id="PTHR31286:SF180">
    <property type="entry name" value="OS10G0362600 PROTEIN"/>
    <property type="match status" value="1"/>
</dbReference>
<gene>
    <name evidence="2" type="ORF">Sradi_0766200</name>
</gene>
<feature type="region of interest" description="Disordered" evidence="1">
    <location>
        <begin position="1"/>
        <end position="44"/>
    </location>
</feature>
<reference evidence="2" key="1">
    <citation type="submission" date="2020-06" db="EMBL/GenBank/DDBJ databases">
        <authorList>
            <person name="Li T."/>
            <person name="Hu X."/>
            <person name="Zhang T."/>
            <person name="Song X."/>
            <person name="Zhang H."/>
            <person name="Dai N."/>
            <person name="Sheng W."/>
            <person name="Hou X."/>
            <person name="Wei L."/>
        </authorList>
    </citation>
    <scope>NUCLEOTIDE SEQUENCE</scope>
    <source>
        <strain evidence="2">G02</strain>
        <tissue evidence="2">Leaf</tissue>
    </source>
</reference>
<evidence type="ECO:0000256" key="1">
    <source>
        <dbReference type="SAM" id="MobiDB-lite"/>
    </source>
</evidence>
<comment type="caution">
    <text evidence="2">The sequence shown here is derived from an EMBL/GenBank/DDBJ whole genome shotgun (WGS) entry which is preliminary data.</text>
</comment>
<dbReference type="EMBL" id="JACGWJ010000003">
    <property type="protein sequence ID" value="KAL0431402.1"/>
    <property type="molecule type" value="Genomic_DNA"/>
</dbReference>
<feature type="compositionally biased region" description="Low complexity" evidence="1">
    <location>
        <begin position="10"/>
        <end position="20"/>
    </location>
</feature>
<evidence type="ECO:0008006" key="3">
    <source>
        <dbReference type="Google" id="ProtNLM"/>
    </source>
</evidence>
<protein>
    <recommendedName>
        <fullName evidence="3">DUF4283 domain-containing protein</fullName>
    </recommendedName>
</protein>
<name>A0AAW2VTV5_SESRA</name>
<organism evidence="2">
    <name type="scientific">Sesamum radiatum</name>
    <name type="common">Black benniseed</name>
    <dbReference type="NCBI Taxonomy" id="300843"/>
    <lineage>
        <taxon>Eukaryota</taxon>
        <taxon>Viridiplantae</taxon>
        <taxon>Streptophyta</taxon>
        <taxon>Embryophyta</taxon>
        <taxon>Tracheophyta</taxon>
        <taxon>Spermatophyta</taxon>
        <taxon>Magnoliopsida</taxon>
        <taxon>eudicotyledons</taxon>
        <taxon>Gunneridae</taxon>
        <taxon>Pentapetalae</taxon>
        <taxon>asterids</taxon>
        <taxon>lamiids</taxon>
        <taxon>Lamiales</taxon>
        <taxon>Pedaliaceae</taxon>
        <taxon>Sesamum</taxon>
    </lineage>
</organism>
<dbReference type="InterPro" id="IPR040256">
    <property type="entry name" value="At4g02000-like"/>
</dbReference>
<proteinExistence type="predicted"/>
<dbReference type="AlphaFoldDB" id="A0AAW2VTV5"/>
<evidence type="ECO:0000313" key="2">
    <source>
        <dbReference type="EMBL" id="KAL0431402.1"/>
    </source>
</evidence>